<evidence type="ECO:0000313" key="2">
    <source>
        <dbReference type="EMBL" id="GFE67024.1"/>
    </source>
</evidence>
<keyword evidence="1" id="KW-0732">Signal</keyword>
<evidence type="ECO:0008006" key="4">
    <source>
        <dbReference type="Google" id="ProtNLM"/>
    </source>
</evidence>
<name>A0A6N6JLM7_9RHOB</name>
<sequence length="196" mass="20751">MNTKFFLLGAALSLTAHVAFADPLRVRGTVSAFDGSVAVVENAAGQSIEVKLTEPVVLMYRDISLSDLPQNAYIAVPSIDAPDGNRRALGVIVFPEQMRGMNEGFKVWDLGPESKMTNATVAQVVARGGENILTVTYGGEQQTIYVPTSAPINSFSPDPDEKISVGDNVVIFADESDGVVSGKFVGKHENGGLPPV</sequence>
<keyword evidence="3" id="KW-1185">Reference proteome</keyword>
<dbReference type="EMBL" id="BLJE01000007">
    <property type="protein sequence ID" value="GFE67024.1"/>
    <property type="molecule type" value="Genomic_DNA"/>
</dbReference>
<feature type="chain" id="PRO_5026814951" description="DUF5666 domain-containing protein" evidence="1">
    <location>
        <begin position="22"/>
        <end position="196"/>
    </location>
</feature>
<dbReference type="OrthoDB" id="9799947at2"/>
<dbReference type="RefSeq" id="WP_159810616.1">
    <property type="nucleotide sequence ID" value="NZ_BLJE01000007.1"/>
</dbReference>
<organism evidence="2 3">
    <name type="scientific">Litoreibacter roseus</name>
    <dbReference type="NCBI Taxonomy" id="2601869"/>
    <lineage>
        <taxon>Bacteria</taxon>
        <taxon>Pseudomonadati</taxon>
        <taxon>Pseudomonadota</taxon>
        <taxon>Alphaproteobacteria</taxon>
        <taxon>Rhodobacterales</taxon>
        <taxon>Roseobacteraceae</taxon>
        <taxon>Litoreibacter</taxon>
    </lineage>
</organism>
<evidence type="ECO:0000256" key="1">
    <source>
        <dbReference type="SAM" id="SignalP"/>
    </source>
</evidence>
<reference evidence="2 3" key="1">
    <citation type="submission" date="2019-12" db="EMBL/GenBank/DDBJ databases">
        <title>Litoreibacter badius sp. nov., a novel bacteriochlorophyll a-containing bacterium in the genus Litoreibacter.</title>
        <authorList>
            <person name="Kanamuro M."/>
            <person name="Takabe Y."/>
            <person name="Mori K."/>
            <person name="Takaichi S."/>
            <person name="Hanada S."/>
        </authorList>
    </citation>
    <scope>NUCLEOTIDE SEQUENCE [LARGE SCALE GENOMIC DNA]</scope>
    <source>
        <strain evidence="2 3">K6</strain>
    </source>
</reference>
<dbReference type="AlphaFoldDB" id="A0A6N6JLM7"/>
<protein>
    <recommendedName>
        <fullName evidence="4">DUF5666 domain-containing protein</fullName>
    </recommendedName>
</protein>
<proteinExistence type="predicted"/>
<comment type="caution">
    <text evidence="2">The sequence shown here is derived from an EMBL/GenBank/DDBJ whole genome shotgun (WGS) entry which is preliminary data.</text>
</comment>
<gene>
    <name evidence="2" type="ORF">KIN_40980</name>
</gene>
<dbReference type="Proteomes" id="UP000436822">
    <property type="component" value="Unassembled WGS sequence"/>
</dbReference>
<evidence type="ECO:0000313" key="3">
    <source>
        <dbReference type="Proteomes" id="UP000436822"/>
    </source>
</evidence>
<accession>A0A6N6JLM7</accession>
<feature type="signal peptide" evidence="1">
    <location>
        <begin position="1"/>
        <end position="21"/>
    </location>
</feature>